<reference evidence="1 2" key="1">
    <citation type="submission" date="2019-03" db="EMBL/GenBank/DDBJ databases">
        <title>Genomic Encyclopedia of Archaeal and Bacterial Type Strains, Phase II (KMG-II): from individual species to whole genera.</title>
        <authorList>
            <person name="Goeker M."/>
        </authorList>
    </citation>
    <scope>NUCLEOTIDE SEQUENCE [LARGE SCALE GENOMIC DNA]</scope>
    <source>
        <strain evidence="1 2">DSM 19035</strain>
    </source>
</reference>
<organism evidence="1 2">
    <name type="scientific">Pedobacter metabolipauper</name>
    <dbReference type="NCBI Taxonomy" id="425513"/>
    <lineage>
        <taxon>Bacteria</taxon>
        <taxon>Pseudomonadati</taxon>
        <taxon>Bacteroidota</taxon>
        <taxon>Sphingobacteriia</taxon>
        <taxon>Sphingobacteriales</taxon>
        <taxon>Sphingobacteriaceae</taxon>
        <taxon>Pedobacter</taxon>
    </lineage>
</organism>
<proteinExistence type="predicted"/>
<evidence type="ECO:0000313" key="1">
    <source>
        <dbReference type="EMBL" id="TDQ11715.1"/>
    </source>
</evidence>
<comment type="caution">
    <text evidence="1">The sequence shown here is derived from an EMBL/GenBank/DDBJ whole genome shotgun (WGS) entry which is preliminary data.</text>
</comment>
<accession>A0A4R6T046</accession>
<dbReference type="OrthoDB" id="669645at2"/>
<dbReference type="Pfam" id="PF14022">
    <property type="entry name" value="DUF4238"/>
    <property type="match status" value="1"/>
</dbReference>
<protein>
    <submittedName>
        <fullName evidence="1">Uncharacterized protein DUF4238</fullName>
    </submittedName>
</protein>
<evidence type="ECO:0000313" key="2">
    <source>
        <dbReference type="Proteomes" id="UP000295620"/>
    </source>
</evidence>
<dbReference type="Proteomes" id="UP000295620">
    <property type="component" value="Unassembled WGS sequence"/>
</dbReference>
<name>A0A4R6T046_9SPHI</name>
<dbReference type="RefSeq" id="WP_133574765.1">
    <property type="nucleotide sequence ID" value="NZ_SNYC01000003.1"/>
</dbReference>
<sequence>MSTPRNHHYVSQVLSKKFLSDVGRIYKYSKSKKQIASLNSTKNLFSQVDLNTIYDAEGNLDHKSVEDKLNVAFEKDFPKFYKVIVEAVGSNLITGMVYPQSEQITEAASKIVEMGFVGRSRHPMDMSESQDVIFGALLEIANNATEELKNGIVSHIQSLSGITNKLKLDYDILAKAFVDLMGETTYSIMIAPDNHYFLLPDCTAATKRFKVEDDVIDGKTFKNPAMVIGMIFIPINSKILVLAVKAEFCPDQGHGIYHLDGETMLAYNKILFDNAFDEVACQNQKYLQDFKNSFLK</sequence>
<dbReference type="InterPro" id="IPR025332">
    <property type="entry name" value="DUF4238"/>
</dbReference>
<dbReference type="EMBL" id="SNYC01000003">
    <property type="protein sequence ID" value="TDQ11715.1"/>
    <property type="molecule type" value="Genomic_DNA"/>
</dbReference>
<keyword evidence="2" id="KW-1185">Reference proteome</keyword>
<dbReference type="AlphaFoldDB" id="A0A4R6T046"/>
<gene>
    <name evidence="1" type="ORF">ATK78_0841</name>
</gene>